<dbReference type="RefSeq" id="WP_229672646.1">
    <property type="nucleotide sequence ID" value="NZ_BMIR01000016.1"/>
</dbReference>
<dbReference type="Proteomes" id="UP000628775">
    <property type="component" value="Unassembled WGS sequence"/>
</dbReference>
<reference evidence="1" key="2">
    <citation type="submission" date="2020-09" db="EMBL/GenBank/DDBJ databases">
        <authorList>
            <person name="Sun Q."/>
            <person name="Zhou Y."/>
        </authorList>
    </citation>
    <scope>NUCLEOTIDE SEQUENCE</scope>
    <source>
        <strain evidence="1">CGMCC 1.15371</strain>
    </source>
</reference>
<dbReference type="EMBL" id="BMIR01000016">
    <property type="protein sequence ID" value="GGE49593.1"/>
    <property type="molecule type" value="Genomic_DNA"/>
</dbReference>
<dbReference type="Pfam" id="PF06089">
    <property type="entry name" value="Asparaginase_II"/>
    <property type="match status" value="1"/>
</dbReference>
<evidence type="ECO:0000313" key="1">
    <source>
        <dbReference type="EMBL" id="GGE49593.1"/>
    </source>
</evidence>
<comment type="caution">
    <text evidence="1">The sequence shown here is derived from an EMBL/GenBank/DDBJ whole genome shotgun (WGS) entry which is preliminary data.</text>
</comment>
<dbReference type="AlphaFoldDB" id="A0A8J2YKW5"/>
<dbReference type="PANTHER" id="PTHR42110">
    <property type="entry name" value="L-ASPARAGINASE, PUTATIVE (AFU_ORTHOLOGUE AFUA_3G11890)-RELATED"/>
    <property type="match status" value="1"/>
</dbReference>
<dbReference type="PANTHER" id="PTHR42110:SF1">
    <property type="entry name" value="L-ASPARAGINASE, PUTATIVE (AFU_ORTHOLOGUE AFUA_3G11890)-RELATED"/>
    <property type="match status" value="1"/>
</dbReference>
<proteinExistence type="predicted"/>
<keyword evidence="2" id="KW-1185">Reference proteome</keyword>
<evidence type="ECO:0000313" key="2">
    <source>
        <dbReference type="Proteomes" id="UP000628775"/>
    </source>
</evidence>
<organism evidence="1 2">
    <name type="scientific">Pullulanibacillus camelliae</name>
    <dbReference type="NCBI Taxonomy" id="1707096"/>
    <lineage>
        <taxon>Bacteria</taxon>
        <taxon>Bacillati</taxon>
        <taxon>Bacillota</taxon>
        <taxon>Bacilli</taxon>
        <taxon>Bacillales</taxon>
        <taxon>Sporolactobacillaceae</taxon>
        <taxon>Pullulanibacillus</taxon>
    </lineage>
</organism>
<accession>A0A8J2YKW5</accession>
<name>A0A8J2YKW5_9BACL</name>
<protein>
    <submittedName>
        <fullName evidence="1">Asparaginase</fullName>
    </submittedName>
</protein>
<reference evidence="1" key="1">
    <citation type="journal article" date="2014" name="Int. J. Syst. Evol. Microbiol.">
        <title>Complete genome sequence of Corynebacterium casei LMG S-19264T (=DSM 44701T), isolated from a smear-ripened cheese.</title>
        <authorList>
            <consortium name="US DOE Joint Genome Institute (JGI-PGF)"/>
            <person name="Walter F."/>
            <person name="Albersmeier A."/>
            <person name="Kalinowski J."/>
            <person name="Ruckert C."/>
        </authorList>
    </citation>
    <scope>NUCLEOTIDE SEQUENCE</scope>
    <source>
        <strain evidence="1">CGMCC 1.15371</strain>
    </source>
</reference>
<sequence length="340" mass="37691">MKMNPVKVYRGDYLESTHDFHAAIVNDKGQLVYSYGNPERNTFARSSMKPFQAIPLVETGAATHFNYEPKELAISSASHSGEDFHRETVQGILNKIGLDVNDLQCGMHPPKNEEDYKALIRSGGELTPLYSNCSGKHSGMLATAVYMDEDYKTYREVSHPVQQRILKAISEICDTPVEDIQLSVDGCGVPVHRLPLSKTAFGYAQLATGHFHGQPERDKTLQDIRNAMMTRPEMIAGTDRFDTDFMKMFSGKVVSKGGAEGVQCFGLVEQGLGVAIKCEDGNPRALSAISLKILEDLGLVPEALKSSDLYQKYRVPGVFNMRKDKIGYITVAFDLKKETI</sequence>
<gene>
    <name evidence="1" type="ORF">GCM10011391_30470</name>
</gene>
<dbReference type="InterPro" id="IPR010349">
    <property type="entry name" value="Asparaginase_II"/>
</dbReference>